<name>A0A0B6Y9H0_9EUPU</name>
<feature type="transmembrane region" description="Helical" evidence="8">
    <location>
        <begin position="91"/>
        <end position="112"/>
    </location>
</feature>
<dbReference type="PANTHER" id="PTHR19139:SF199">
    <property type="entry name" value="MIP17260P"/>
    <property type="match status" value="1"/>
</dbReference>
<gene>
    <name evidence="10" type="primary">ORF15505</name>
    <name evidence="9" type="synonym">ORF15501</name>
</gene>
<evidence type="ECO:0000313" key="10">
    <source>
        <dbReference type="EMBL" id="CEK52105.1"/>
    </source>
</evidence>
<dbReference type="PANTHER" id="PTHR19139">
    <property type="entry name" value="AQUAPORIN TRANSPORTER"/>
    <property type="match status" value="1"/>
</dbReference>
<evidence type="ECO:0000256" key="1">
    <source>
        <dbReference type="ARBA" id="ARBA00004141"/>
    </source>
</evidence>
<feature type="region of interest" description="Disordered" evidence="7">
    <location>
        <begin position="250"/>
        <end position="295"/>
    </location>
</feature>
<sequence length="295" mass="32037">MFKIMQENVEDLLSPNLWLALSAEFIGTLAITLFGCGSWLTDTGVVQIALTFGLTVATVNWVFKHISGGHFNPAVTSAALFTRRVSIIRGVLFIIVQLAGAIAAAGILYRLTPSRPQRNLGANFLSVDTTSTQGFFIEFLITFVYVLAFYASGDEKRSDLQGSAPLIIGLAVVACHLFAVPYTSAGMNPARSFGPALITLTWRNHWVFWVGPVSGAVLAGLVYDYIFAAGATFAGVKKCLTRTRKSVTLPQPDKMPLEEVKDDVNESKVDEEIRKEASRDIEKGVGKEKDGNGKQ</sequence>
<dbReference type="SUPFAM" id="SSF81338">
    <property type="entry name" value="Aquaporin-like"/>
    <property type="match status" value="1"/>
</dbReference>
<keyword evidence="4 8" id="KW-1133">Transmembrane helix</keyword>
<dbReference type="InterPro" id="IPR000425">
    <property type="entry name" value="MIP"/>
</dbReference>
<feature type="transmembrane region" description="Helical" evidence="8">
    <location>
        <begin position="164"/>
        <end position="186"/>
    </location>
</feature>
<feature type="compositionally biased region" description="Basic and acidic residues" evidence="7">
    <location>
        <begin position="255"/>
        <end position="295"/>
    </location>
</feature>
<dbReference type="GO" id="GO:0005886">
    <property type="term" value="C:plasma membrane"/>
    <property type="evidence" value="ECO:0007669"/>
    <property type="project" value="TreeGrafter"/>
</dbReference>
<organism evidence="10">
    <name type="scientific">Arion vulgaris</name>
    <dbReference type="NCBI Taxonomy" id="1028688"/>
    <lineage>
        <taxon>Eukaryota</taxon>
        <taxon>Metazoa</taxon>
        <taxon>Spiralia</taxon>
        <taxon>Lophotrochozoa</taxon>
        <taxon>Mollusca</taxon>
        <taxon>Gastropoda</taxon>
        <taxon>Heterobranchia</taxon>
        <taxon>Euthyneura</taxon>
        <taxon>Panpulmonata</taxon>
        <taxon>Eupulmonata</taxon>
        <taxon>Stylommatophora</taxon>
        <taxon>Helicina</taxon>
        <taxon>Arionoidea</taxon>
        <taxon>Arionidae</taxon>
        <taxon>Arion</taxon>
    </lineage>
</organism>
<comment type="subcellular location">
    <subcellularLocation>
        <location evidence="1">Membrane</location>
        <topology evidence="1">Multi-pass membrane protein</topology>
    </subcellularLocation>
</comment>
<evidence type="ECO:0000256" key="3">
    <source>
        <dbReference type="ARBA" id="ARBA00022692"/>
    </source>
</evidence>
<dbReference type="CDD" id="cd00333">
    <property type="entry name" value="MIP"/>
    <property type="match status" value="1"/>
</dbReference>
<comment type="similarity">
    <text evidence="2 6">Belongs to the MIP/aquaporin (TC 1.A.8) family.</text>
</comment>
<dbReference type="AlphaFoldDB" id="A0A0B6Y9H0"/>
<proteinExistence type="inferred from homology"/>
<evidence type="ECO:0000256" key="7">
    <source>
        <dbReference type="SAM" id="MobiDB-lite"/>
    </source>
</evidence>
<keyword evidence="5 8" id="KW-0472">Membrane</keyword>
<dbReference type="GO" id="GO:0015250">
    <property type="term" value="F:water channel activity"/>
    <property type="evidence" value="ECO:0007669"/>
    <property type="project" value="TreeGrafter"/>
</dbReference>
<protein>
    <recommendedName>
        <fullName evidence="11">Aquaporin</fullName>
    </recommendedName>
</protein>
<reference evidence="10" key="1">
    <citation type="submission" date="2014-12" db="EMBL/GenBank/DDBJ databases">
        <title>Insight into the proteome of Arion vulgaris.</title>
        <authorList>
            <person name="Aradska J."/>
            <person name="Bulat T."/>
            <person name="Smidak R."/>
            <person name="Sarate P."/>
            <person name="Gangsoo J."/>
            <person name="Sialana F."/>
            <person name="Bilban M."/>
            <person name="Lubec G."/>
        </authorList>
    </citation>
    <scope>NUCLEOTIDE SEQUENCE</scope>
    <source>
        <tissue evidence="10">Skin</tissue>
    </source>
</reference>
<evidence type="ECO:0008006" key="11">
    <source>
        <dbReference type="Google" id="ProtNLM"/>
    </source>
</evidence>
<evidence type="ECO:0000313" key="9">
    <source>
        <dbReference type="EMBL" id="CEK52104.1"/>
    </source>
</evidence>
<keyword evidence="6" id="KW-0813">Transport</keyword>
<evidence type="ECO:0000256" key="2">
    <source>
        <dbReference type="ARBA" id="ARBA00006175"/>
    </source>
</evidence>
<keyword evidence="3 6" id="KW-0812">Transmembrane</keyword>
<feature type="transmembrane region" description="Helical" evidence="8">
    <location>
        <begin position="132"/>
        <end position="152"/>
    </location>
</feature>
<feature type="transmembrane region" description="Helical" evidence="8">
    <location>
        <begin position="12"/>
        <end position="40"/>
    </location>
</feature>
<feature type="transmembrane region" description="Helical" evidence="8">
    <location>
        <begin position="46"/>
        <end position="63"/>
    </location>
</feature>
<dbReference type="EMBL" id="HACG01005240">
    <property type="protein sequence ID" value="CEK52105.1"/>
    <property type="molecule type" value="Transcribed_RNA"/>
</dbReference>
<dbReference type="InterPro" id="IPR023271">
    <property type="entry name" value="Aquaporin-like"/>
</dbReference>
<dbReference type="EMBL" id="HACG01005239">
    <property type="protein sequence ID" value="CEK52104.1"/>
    <property type="molecule type" value="Transcribed_RNA"/>
</dbReference>
<evidence type="ECO:0000256" key="4">
    <source>
        <dbReference type="ARBA" id="ARBA00022989"/>
    </source>
</evidence>
<evidence type="ECO:0000256" key="5">
    <source>
        <dbReference type="ARBA" id="ARBA00023136"/>
    </source>
</evidence>
<dbReference type="PRINTS" id="PR00783">
    <property type="entry name" value="MINTRINSICP"/>
</dbReference>
<evidence type="ECO:0000256" key="8">
    <source>
        <dbReference type="SAM" id="Phobius"/>
    </source>
</evidence>
<dbReference type="NCBIfam" id="TIGR00861">
    <property type="entry name" value="MIP"/>
    <property type="match status" value="1"/>
</dbReference>
<feature type="transmembrane region" description="Helical" evidence="8">
    <location>
        <begin position="206"/>
        <end position="236"/>
    </location>
</feature>
<dbReference type="Gene3D" id="1.20.1080.10">
    <property type="entry name" value="Glycerol uptake facilitator protein"/>
    <property type="match status" value="1"/>
</dbReference>
<dbReference type="Pfam" id="PF00230">
    <property type="entry name" value="MIP"/>
    <property type="match status" value="1"/>
</dbReference>
<evidence type="ECO:0000256" key="6">
    <source>
        <dbReference type="RuleBase" id="RU000477"/>
    </source>
</evidence>
<dbReference type="InterPro" id="IPR034294">
    <property type="entry name" value="Aquaporin_transptr"/>
</dbReference>
<accession>A0A0B6Y9H0</accession>